<proteinExistence type="predicted"/>
<name>A0A402B8D5_9CHLR</name>
<gene>
    <name evidence="1" type="ORF">KDA_30730</name>
</gene>
<dbReference type="Pfam" id="PF13599">
    <property type="entry name" value="Pentapeptide_4"/>
    <property type="match status" value="1"/>
</dbReference>
<dbReference type="RefSeq" id="WP_161982153.1">
    <property type="nucleotide sequence ID" value="NZ_BIFT01000001.1"/>
</dbReference>
<dbReference type="PANTHER" id="PTHR14136">
    <property type="entry name" value="BTB_POZ DOMAIN-CONTAINING PROTEIN KCTD9"/>
    <property type="match status" value="1"/>
</dbReference>
<dbReference type="InterPro" id="IPR001646">
    <property type="entry name" value="5peptide_repeat"/>
</dbReference>
<evidence type="ECO:0008006" key="3">
    <source>
        <dbReference type="Google" id="ProtNLM"/>
    </source>
</evidence>
<evidence type="ECO:0000313" key="1">
    <source>
        <dbReference type="EMBL" id="GCE27589.1"/>
    </source>
</evidence>
<reference evidence="2" key="1">
    <citation type="submission" date="2018-12" db="EMBL/GenBank/DDBJ databases">
        <title>Tengunoibacter tsumagoiensis gen. nov., sp. nov., Dictyobacter kobayashii sp. nov., D. alpinus sp. nov., and D. joshuensis sp. nov. and description of Dictyobacteraceae fam. nov. within the order Ktedonobacterales isolated from Tengu-no-mugimeshi.</title>
        <authorList>
            <person name="Wang C.M."/>
            <person name="Zheng Y."/>
            <person name="Sakai Y."/>
            <person name="Toyoda A."/>
            <person name="Minakuchi Y."/>
            <person name="Abe K."/>
            <person name="Yokota A."/>
            <person name="Yabe S."/>
        </authorList>
    </citation>
    <scope>NUCLEOTIDE SEQUENCE [LARGE SCALE GENOMIC DNA]</scope>
    <source>
        <strain evidence="2">Uno16</strain>
    </source>
</reference>
<protein>
    <recommendedName>
        <fullName evidence="3">TIR domain-containing protein</fullName>
    </recommendedName>
</protein>
<sequence length="445" mass="49870">MANQEHLALLQQGGEAWNSWKREHPQIKPDLDHAHLENIDLSNSNLSDASFRGAHLSHIALIGANLMKSDFSGATLHEVELIEAHLNGANFHHSDLSRVDLRHTELVYANLTQANLYFASLASANLRGSDFTQANMEKADCDDANLRDARLDGARLVKASLLRAVLERASLREADLTASHLRGAILNEAVLTGANFSRALLQGTNLGNVDLSQVKGLESVWHGGRSYIDIQTLMRSQGAIPDIFLKGVGASERGIEYAQALTRTPFPTATCFLIYENHDQTFASQLHADLQHAGVRCWLSCVDYEEDEGMTYHGAVTNHNLWLDALNPRDKLLLVLPELTPEKWNQMGRDLLLRLQVAKRLNLQNLIILCLDQSQSPQMQDWKQCLDQSPWEEMDAPDWLKNQLKQLLGSTFVALEERSPLDFAGWEDPKVYQKVFNCLLDELKA</sequence>
<keyword evidence="2" id="KW-1185">Reference proteome</keyword>
<dbReference type="InterPro" id="IPR051082">
    <property type="entry name" value="Pentapeptide-BTB/POZ_domain"/>
</dbReference>
<organism evidence="1 2">
    <name type="scientific">Dictyobacter alpinus</name>
    <dbReference type="NCBI Taxonomy" id="2014873"/>
    <lineage>
        <taxon>Bacteria</taxon>
        <taxon>Bacillati</taxon>
        <taxon>Chloroflexota</taxon>
        <taxon>Ktedonobacteria</taxon>
        <taxon>Ktedonobacterales</taxon>
        <taxon>Dictyobacteraceae</taxon>
        <taxon>Dictyobacter</taxon>
    </lineage>
</organism>
<dbReference type="EMBL" id="BIFT01000001">
    <property type="protein sequence ID" value="GCE27589.1"/>
    <property type="molecule type" value="Genomic_DNA"/>
</dbReference>
<dbReference type="SUPFAM" id="SSF141571">
    <property type="entry name" value="Pentapeptide repeat-like"/>
    <property type="match status" value="1"/>
</dbReference>
<dbReference type="Gene3D" id="2.160.20.80">
    <property type="entry name" value="E3 ubiquitin-protein ligase SopA"/>
    <property type="match status" value="2"/>
</dbReference>
<dbReference type="PANTHER" id="PTHR14136:SF17">
    <property type="entry name" value="BTB_POZ DOMAIN-CONTAINING PROTEIN KCTD9"/>
    <property type="match status" value="1"/>
</dbReference>
<dbReference type="Proteomes" id="UP000287171">
    <property type="component" value="Unassembled WGS sequence"/>
</dbReference>
<accession>A0A402B8D5</accession>
<dbReference type="AlphaFoldDB" id="A0A402B8D5"/>
<comment type="caution">
    <text evidence="1">The sequence shown here is derived from an EMBL/GenBank/DDBJ whole genome shotgun (WGS) entry which is preliminary data.</text>
</comment>
<evidence type="ECO:0000313" key="2">
    <source>
        <dbReference type="Proteomes" id="UP000287171"/>
    </source>
</evidence>
<dbReference type="Pfam" id="PF00805">
    <property type="entry name" value="Pentapeptide"/>
    <property type="match status" value="1"/>
</dbReference>